<reference evidence="2 3" key="1">
    <citation type="journal article" date="2012" name="Int. J. Syst. Evol. Microbiol.">
        <title>Flammeovirga pacifica sp. nov., isolated from deep-sea sediment.</title>
        <authorList>
            <person name="Xu H."/>
            <person name="Fu Y."/>
            <person name="Yang N."/>
            <person name="Ding Z."/>
            <person name="Lai Q."/>
            <person name="Zeng R."/>
        </authorList>
    </citation>
    <scope>NUCLEOTIDE SEQUENCE [LARGE SCALE GENOMIC DNA]</scope>
    <source>
        <strain evidence="3">DSM 24597 / LMG 26175 / WPAGA1</strain>
    </source>
</reference>
<keyword evidence="1" id="KW-1133">Transmembrane helix</keyword>
<keyword evidence="1" id="KW-0812">Transmembrane</keyword>
<evidence type="ECO:0000313" key="2">
    <source>
        <dbReference type="EMBL" id="OHX68387.1"/>
    </source>
</evidence>
<comment type="caution">
    <text evidence="2">The sequence shown here is derived from an EMBL/GenBank/DDBJ whole genome shotgun (WGS) entry which is preliminary data.</text>
</comment>
<evidence type="ECO:0000256" key="1">
    <source>
        <dbReference type="SAM" id="Phobius"/>
    </source>
</evidence>
<evidence type="ECO:0000313" key="3">
    <source>
        <dbReference type="Proteomes" id="UP000179797"/>
    </source>
</evidence>
<name>A0A1S1Z591_FLAPC</name>
<feature type="transmembrane region" description="Helical" evidence="1">
    <location>
        <begin position="48"/>
        <end position="69"/>
    </location>
</feature>
<proteinExistence type="predicted"/>
<dbReference type="Proteomes" id="UP000179797">
    <property type="component" value="Unassembled WGS sequence"/>
</dbReference>
<dbReference type="RefSeq" id="WP_044229852.1">
    <property type="nucleotide sequence ID" value="NZ_JRYR02000001.1"/>
</dbReference>
<keyword evidence="3" id="KW-1185">Reference proteome</keyword>
<accession>A0A1S1Z591</accession>
<protein>
    <submittedName>
        <fullName evidence="2">Uncharacterized protein</fullName>
    </submittedName>
</protein>
<gene>
    <name evidence="2" type="ORF">NH26_19545</name>
</gene>
<sequence length="181" mass="21088">MSSELNKNTDDFDKVLSARQQVYKKVNSILIFRPSNRSSLLLFYIKRLLKWFVFIAFIQLIAIVVNFLLKEPLLNEIKLTSGFSFLLSLIAVFRESKIEEIRIDTSKELLILEYGRFLFTNEQCVFSLNEVHLKTNYRCSVLKISGANRLDFNVSKQHGYLSEDLNNIVSIIKELKNKKEA</sequence>
<dbReference type="EMBL" id="JRYR02000001">
    <property type="protein sequence ID" value="OHX68387.1"/>
    <property type="molecule type" value="Genomic_DNA"/>
</dbReference>
<dbReference type="AlphaFoldDB" id="A0A1S1Z591"/>
<keyword evidence="1" id="KW-0472">Membrane</keyword>
<organism evidence="2 3">
    <name type="scientific">Flammeovirga pacifica</name>
    <dbReference type="NCBI Taxonomy" id="915059"/>
    <lineage>
        <taxon>Bacteria</taxon>
        <taxon>Pseudomonadati</taxon>
        <taxon>Bacteroidota</taxon>
        <taxon>Cytophagia</taxon>
        <taxon>Cytophagales</taxon>
        <taxon>Flammeovirgaceae</taxon>
        <taxon>Flammeovirga</taxon>
    </lineage>
</organism>